<proteinExistence type="predicted"/>
<dbReference type="Pfam" id="PF07002">
    <property type="entry name" value="Copine"/>
    <property type="match status" value="1"/>
</dbReference>
<dbReference type="Proteomes" id="UP000887565">
    <property type="component" value="Unplaced"/>
</dbReference>
<organism evidence="2 3">
    <name type="scientific">Romanomermis culicivorax</name>
    <name type="common">Nematode worm</name>
    <dbReference type="NCBI Taxonomy" id="13658"/>
    <lineage>
        <taxon>Eukaryota</taxon>
        <taxon>Metazoa</taxon>
        <taxon>Ecdysozoa</taxon>
        <taxon>Nematoda</taxon>
        <taxon>Enoplea</taxon>
        <taxon>Dorylaimia</taxon>
        <taxon>Mermithida</taxon>
        <taxon>Mermithoidea</taxon>
        <taxon>Mermithidae</taxon>
        <taxon>Romanomermis</taxon>
    </lineage>
</organism>
<protein>
    <submittedName>
        <fullName evidence="3">Copine C-terminal domain-containing protein</fullName>
    </submittedName>
</protein>
<dbReference type="PANTHER" id="PTHR10857">
    <property type="entry name" value="COPINE"/>
    <property type="match status" value="1"/>
</dbReference>
<name>A0A915IT44_ROMCU</name>
<feature type="domain" description="Copine C-terminal" evidence="1">
    <location>
        <begin position="33"/>
        <end position="86"/>
    </location>
</feature>
<dbReference type="PANTHER" id="PTHR10857:SF106">
    <property type="entry name" value="C2 DOMAIN-CONTAINING PROTEIN"/>
    <property type="match status" value="1"/>
</dbReference>
<dbReference type="GO" id="GO:0071277">
    <property type="term" value="P:cellular response to calcium ion"/>
    <property type="evidence" value="ECO:0007669"/>
    <property type="project" value="TreeGrafter"/>
</dbReference>
<evidence type="ECO:0000313" key="2">
    <source>
        <dbReference type="Proteomes" id="UP000887565"/>
    </source>
</evidence>
<evidence type="ECO:0000313" key="3">
    <source>
        <dbReference type="WBParaSite" id="nRc.2.0.1.t16544-RA"/>
    </source>
</evidence>
<accession>A0A915IT44</accession>
<dbReference type="AlphaFoldDB" id="A0A915IT44"/>
<reference evidence="3" key="1">
    <citation type="submission" date="2022-11" db="UniProtKB">
        <authorList>
            <consortium name="WormBaseParasite"/>
        </authorList>
    </citation>
    <scope>IDENTIFICATION</scope>
</reference>
<dbReference type="InterPro" id="IPR010734">
    <property type="entry name" value="Copine_C"/>
</dbReference>
<sequence length="90" mass="10224">METQIFSHFLTQLNCTIAIDFTASNGDPRKSDSLHYINPNVLNQYQRALTAVGEIIQDYDSDKLFPVLGFGARLPPEGRVSHEFFVVRHD</sequence>
<evidence type="ECO:0000259" key="1">
    <source>
        <dbReference type="Pfam" id="PF07002"/>
    </source>
</evidence>
<dbReference type="GO" id="GO:0005886">
    <property type="term" value="C:plasma membrane"/>
    <property type="evidence" value="ECO:0007669"/>
    <property type="project" value="TreeGrafter"/>
</dbReference>
<dbReference type="WBParaSite" id="nRc.2.0.1.t16544-RA">
    <property type="protein sequence ID" value="nRc.2.0.1.t16544-RA"/>
    <property type="gene ID" value="nRc.2.0.1.g16544"/>
</dbReference>
<dbReference type="InterPro" id="IPR045052">
    <property type="entry name" value="Copine"/>
</dbReference>
<keyword evidence="2" id="KW-1185">Reference proteome</keyword>
<dbReference type="GO" id="GO:0005544">
    <property type="term" value="F:calcium-dependent phospholipid binding"/>
    <property type="evidence" value="ECO:0007669"/>
    <property type="project" value="InterPro"/>
</dbReference>